<evidence type="ECO:0000256" key="1">
    <source>
        <dbReference type="ARBA" id="ARBA00001933"/>
    </source>
</evidence>
<keyword evidence="4" id="KW-0663">Pyridoxal phosphate</keyword>
<gene>
    <name evidence="8" type="ORF">ACFFH7_12770</name>
</gene>
<evidence type="ECO:0000256" key="5">
    <source>
        <dbReference type="ARBA" id="ARBA00023239"/>
    </source>
</evidence>
<comment type="cofactor">
    <cofactor evidence="1">
        <name>pyridoxal 5'-phosphate</name>
        <dbReference type="ChEBI" id="CHEBI:597326"/>
    </cofactor>
</comment>
<keyword evidence="8" id="KW-0032">Aminotransferase</keyword>
<dbReference type="InterPro" id="IPR008286">
    <property type="entry name" value="Prn/Lys/Arg_de-COase_C"/>
</dbReference>
<keyword evidence="5" id="KW-0456">Lyase</keyword>
<reference evidence="8 9" key="1">
    <citation type="submission" date="2024-09" db="EMBL/GenBank/DDBJ databases">
        <authorList>
            <person name="Sun Q."/>
            <person name="Mori K."/>
        </authorList>
    </citation>
    <scope>NUCLEOTIDE SEQUENCE [LARGE SCALE GENOMIC DNA]</scope>
    <source>
        <strain evidence="8 9">TBRC 1432</strain>
    </source>
</reference>
<evidence type="ECO:0000313" key="8">
    <source>
        <dbReference type="EMBL" id="MFC0542362.1"/>
    </source>
</evidence>
<evidence type="ECO:0000313" key="9">
    <source>
        <dbReference type="Proteomes" id="UP001589810"/>
    </source>
</evidence>
<feature type="domain" description="Orn/Lys/Arg decarboxylases family 1 pyridoxal-P attachment site" evidence="6">
    <location>
        <begin position="7"/>
        <end position="369"/>
    </location>
</feature>
<keyword evidence="3" id="KW-0210">Decarboxylase</keyword>
<evidence type="ECO:0000256" key="2">
    <source>
        <dbReference type="ARBA" id="ARBA00010671"/>
    </source>
</evidence>
<dbReference type="Gene3D" id="3.90.100.10">
    <property type="entry name" value="Orn/Lys/Arg decarboxylase, C-terminal domain"/>
    <property type="match status" value="1"/>
</dbReference>
<dbReference type="SUPFAM" id="SSF55904">
    <property type="entry name" value="Ornithine decarboxylase C-terminal domain"/>
    <property type="match status" value="1"/>
</dbReference>
<dbReference type="Gene3D" id="3.40.640.10">
    <property type="entry name" value="Type I PLP-dependent aspartate aminotransferase-like (Major domain)"/>
    <property type="match status" value="1"/>
</dbReference>
<accession>A0ABV6MQ55</accession>
<evidence type="ECO:0000259" key="6">
    <source>
        <dbReference type="Pfam" id="PF01276"/>
    </source>
</evidence>
<dbReference type="RefSeq" id="WP_273944276.1">
    <property type="nucleotide sequence ID" value="NZ_CP097263.1"/>
</dbReference>
<dbReference type="InterPro" id="IPR036633">
    <property type="entry name" value="Prn/Lys/Arg_de-COase_C_sf"/>
</dbReference>
<evidence type="ECO:0000259" key="7">
    <source>
        <dbReference type="Pfam" id="PF03711"/>
    </source>
</evidence>
<protein>
    <submittedName>
        <fullName evidence="8">Aminotransferase class I/II-fold pyridoxal phosphate-dependent enzyme</fullName>
    </submittedName>
</protein>
<dbReference type="InterPro" id="IPR000310">
    <property type="entry name" value="Orn/Lys/Arg_deCO2ase_major_dom"/>
</dbReference>
<dbReference type="EMBL" id="JBHLUD010000004">
    <property type="protein sequence ID" value="MFC0542362.1"/>
    <property type="molecule type" value="Genomic_DNA"/>
</dbReference>
<organism evidence="8 9">
    <name type="scientific">Kutzneria chonburiensis</name>
    <dbReference type="NCBI Taxonomy" id="1483604"/>
    <lineage>
        <taxon>Bacteria</taxon>
        <taxon>Bacillati</taxon>
        <taxon>Actinomycetota</taxon>
        <taxon>Actinomycetes</taxon>
        <taxon>Pseudonocardiales</taxon>
        <taxon>Pseudonocardiaceae</taxon>
        <taxon>Kutzneria</taxon>
    </lineage>
</organism>
<evidence type="ECO:0000256" key="3">
    <source>
        <dbReference type="ARBA" id="ARBA00022793"/>
    </source>
</evidence>
<dbReference type="Pfam" id="PF03711">
    <property type="entry name" value="OKR_DC_1_C"/>
    <property type="match status" value="1"/>
</dbReference>
<dbReference type="PANTHER" id="PTHR43277:SF4">
    <property type="entry name" value="ARGININE DECARBOXYLASE"/>
    <property type="match status" value="1"/>
</dbReference>
<dbReference type="PANTHER" id="PTHR43277">
    <property type="entry name" value="ARGININE DECARBOXYLASE"/>
    <property type="match status" value="1"/>
</dbReference>
<sequence length="489" mass="53019">MDHSKAPVLDAMVEFHEQRITPFNPPGHKQGRGADRRVVDVLGEGVFRSDVLGPNGLDDRLLRHGVLQEAQELMADAVGAEHTFFSTCGSSLSVKSAMLAVAGPHEKLVVVRHAHKSVISGLIISGVSPVWVHPHWDGERHLSHPPGPDDVRAAFEAEPEAKGMLLVTPTDYGTCGDIKAIADVCHEFDKPLIVDEAWGAHLPFHPDLPPWAMDADADLCVTSVHKMGNAVEQSSVFHLQGNRVDPAVLKAREDILGTTSASSLVYATVDGWRRQMVEDGEKLLTTALTLAQRVRREIDLLPGMRVDGEREFVGPDLAASFDPLKVVVDLAGLGISGYQAADWLRARQRVTVGLSDHRRIVAIITMGDDDYTAKVLVDALRALVKAAEKMKQPPAVDLPRPGDLELETVMLPRDAFFGEAEQVPVKKAVGRVVAEMISPYPPGSPALVPGEVITREVLDYLRSGLNAGMQLPDPADPDLTSIRVVKDAK</sequence>
<comment type="similarity">
    <text evidence="2">Belongs to the Orn/Lys/Arg decarboxylase class-I family.</text>
</comment>
<dbReference type="InterPro" id="IPR015421">
    <property type="entry name" value="PyrdxlP-dep_Trfase_major"/>
</dbReference>
<dbReference type="GO" id="GO:0008483">
    <property type="term" value="F:transaminase activity"/>
    <property type="evidence" value="ECO:0007669"/>
    <property type="project" value="UniProtKB-KW"/>
</dbReference>
<dbReference type="Proteomes" id="UP001589810">
    <property type="component" value="Unassembled WGS sequence"/>
</dbReference>
<keyword evidence="8" id="KW-0808">Transferase</keyword>
<evidence type="ECO:0000256" key="4">
    <source>
        <dbReference type="ARBA" id="ARBA00022898"/>
    </source>
</evidence>
<dbReference type="InterPro" id="IPR015424">
    <property type="entry name" value="PyrdxlP-dep_Trfase"/>
</dbReference>
<feature type="domain" description="Orn/Lys/Arg decarboxylase C-terminal" evidence="7">
    <location>
        <begin position="408"/>
        <end position="472"/>
    </location>
</feature>
<dbReference type="SUPFAM" id="SSF53383">
    <property type="entry name" value="PLP-dependent transferases"/>
    <property type="match status" value="1"/>
</dbReference>
<keyword evidence="9" id="KW-1185">Reference proteome</keyword>
<comment type="caution">
    <text evidence="8">The sequence shown here is derived from an EMBL/GenBank/DDBJ whole genome shotgun (WGS) entry which is preliminary data.</text>
</comment>
<name>A0ABV6MQ55_9PSEU</name>
<proteinExistence type="inferred from homology"/>
<dbReference type="Pfam" id="PF01276">
    <property type="entry name" value="OKR_DC_1"/>
    <property type="match status" value="1"/>
</dbReference>
<dbReference type="InterPro" id="IPR052357">
    <property type="entry name" value="Orn_Lys_Arg_decarboxylase-I"/>
</dbReference>